<organism evidence="5">
    <name type="scientific">Sarcoptes scabiei</name>
    <name type="common">Itch mite</name>
    <name type="synonym">Acarus scabiei</name>
    <dbReference type="NCBI Taxonomy" id="52283"/>
    <lineage>
        <taxon>Eukaryota</taxon>
        <taxon>Metazoa</taxon>
        <taxon>Ecdysozoa</taxon>
        <taxon>Arthropoda</taxon>
        <taxon>Chelicerata</taxon>
        <taxon>Arachnida</taxon>
        <taxon>Acari</taxon>
        <taxon>Acariformes</taxon>
        <taxon>Sarcoptiformes</taxon>
        <taxon>Astigmata</taxon>
        <taxon>Psoroptidia</taxon>
        <taxon>Sarcoptoidea</taxon>
        <taxon>Sarcoptidae</taxon>
        <taxon>Sarcoptinae</taxon>
        <taxon>Sarcoptes</taxon>
    </lineage>
</organism>
<evidence type="ECO:0000256" key="1">
    <source>
        <dbReference type="ARBA" id="ARBA00012493"/>
    </source>
</evidence>
<dbReference type="InterPro" id="IPR000477">
    <property type="entry name" value="RT_dom"/>
</dbReference>
<name>A0A834VGR7_SARSC</name>
<reference evidence="6" key="3">
    <citation type="submission" date="2022-06" db="UniProtKB">
        <authorList>
            <consortium name="EnsemblMetazoa"/>
        </authorList>
    </citation>
    <scope>IDENTIFICATION</scope>
</reference>
<evidence type="ECO:0000259" key="3">
    <source>
        <dbReference type="Pfam" id="PF00078"/>
    </source>
</evidence>
<dbReference type="InterPro" id="IPR043128">
    <property type="entry name" value="Rev_trsase/Diguanyl_cyclase"/>
</dbReference>
<dbReference type="AlphaFoldDB" id="A0A834VGR7"/>
<dbReference type="EnsemblMetazoa" id="SSS_1895s_mrna">
    <property type="protein sequence ID" value="KAF7494564.1"/>
    <property type="gene ID" value="SSS_1895"/>
</dbReference>
<evidence type="ECO:0000313" key="7">
    <source>
        <dbReference type="Proteomes" id="UP000070412"/>
    </source>
</evidence>
<dbReference type="Gene3D" id="3.10.10.10">
    <property type="entry name" value="HIV Type 1 Reverse Transcriptase, subunit A, domain 1"/>
    <property type="match status" value="1"/>
</dbReference>
<evidence type="ECO:0000313" key="6">
    <source>
        <dbReference type="EnsemblMetazoa" id="KAF7494564.1"/>
    </source>
</evidence>
<keyword evidence="7" id="KW-1185">Reference proteome</keyword>
<feature type="domain" description="Reverse transcriptase/retrotransposon-derived protein RNase H-like" evidence="4">
    <location>
        <begin position="675"/>
        <end position="774"/>
    </location>
</feature>
<dbReference type="InterPro" id="IPR043502">
    <property type="entry name" value="DNA/RNA_pol_sf"/>
</dbReference>
<keyword evidence="2" id="KW-0511">Multifunctional enzyme</keyword>
<dbReference type="PANTHER" id="PTHR37984:SF5">
    <property type="entry name" value="PROTEIN NYNRIN-LIKE"/>
    <property type="match status" value="1"/>
</dbReference>
<dbReference type="EC" id="2.7.7.49" evidence="1"/>
<dbReference type="Proteomes" id="UP000070412">
    <property type="component" value="Unassembled WGS sequence"/>
</dbReference>
<dbReference type="SUPFAM" id="SSF56672">
    <property type="entry name" value="DNA/RNA polymerases"/>
    <property type="match status" value="1"/>
</dbReference>
<dbReference type="Pfam" id="PF00078">
    <property type="entry name" value="RVT_1"/>
    <property type="match status" value="1"/>
</dbReference>
<dbReference type="InterPro" id="IPR050951">
    <property type="entry name" value="Retrovirus_Pol_polyprotein"/>
</dbReference>
<sequence>MTDNLTEEIDAGRLRKRRPDENMLSYIRIFERWLHQNDWNDEGAAEIFRVMFNPPTGNDKIGKVIAKKSYVEIKNELESILNRIRDMKLIELKKMQHKKGEDLSKHIDRVSNLIAECYDDGLTISQLKRDIIFASLDPYTQFHLMSNQNLPDDIVKLRDLMKVIPAETNDLDSSKQNSTGTLTFFEQKSKPLCKICYKKDHETNDCYFKKKLAAKCADYEEKYWRFFVPILINGEKMKAVLDVNFIETVVPRIGLKSLDEIEKNLVAESNRNDKISIIGSMFVEVAINKTKLNHSVLISNEITHAIFGLDLMFKLNTVWDAKGNFMFHLDGNPDCIKLIKEETHMNLCMSHEEICNLFLEDLTIEEEAFENRDIDAKARKIIENFSNLKHKSKQKTPLIKHRIELRPESSPINLKQYRFSKDLEERIENRLKRMLEDKIIERSTSLWSSQLVATVTNDQTLRLAIDYRKLNKMINFNSRPSLKLYELLSGLRDAKIFSRISLAKAFYQIPLMECDKEKTAFRFRNDHYQFKVMPYGLANSSQTFMHLMDSLFSDKSFVKYSIDGILIFSKDEELHAEHLKKILSILSDASLSLSLKGSNFFQKEIEFFGLFIKHNKILIAKEESRVIQQYEAPKNAKELKRFLEIASNYRKFIENFASITLPLYNISRKGAKFDWQEQEREAFDLLKRKFLSEPILIIPDFYRPFYVRIFANDVAICGTLIQKDDFDDTLIIEYFSEIYTENHLKLSTVEKEIFTLATIVENWSYYLKYRKFIVQIDAQLSSLSQDSISSPHKKLTRLRQNYQFSIENIST</sequence>
<dbReference type="Gene3D" id="3.30.70.270">
    <property type="match status" value="2"/>
</dbReference>
<dbReference type="GO" id="GO:0003964">
    <property type="term" value="F:RNA-directed DNA polymerase activity"/>
    <property type="evidence" value="ECO:0007669"/>
    <property type="project" value="UniProtKB-EC"/>
</dbReference>
<reference evidence="7" key="1">
    <citation type="journal article" date="2020" name="PLoS Negl. Trop. Dis.">
        <title>High-quality nuclear genome for Sarcoptes scabiei-A critical resource for a neglected parasite.</title>
        <authorList>
            <person name="Korhonen P.K."/>
            <person name="Gasser R.B."/>
            <person name="Ma G."/>
            <person name="Wang T."/>
            <person name="Stroehlein A.J."/>
            <person name="Young N.D."/>
            <person name="Ang C.S."/>
            <person name="Fernando D.D."/>
            <person name="Lu H.C."/>
            <person name="Taylor S."/>
            <person name="Reynolds S.L."/>
            <person name="Mofiz E."/>
            <person name="Najaraj S.H."/>
            <person name="Gowda H."/>
            <person name="Madugundu A."/>
            <person name="Renuse S."/>
            <person name="Holt D."/>
            <person name="Pandey A."/>
            <person name="Papenfuss A.T."/>
            <person name="Fischer K."/>
        </authorList>
    </citation>
    <scope>NUCLEOTIDE SEQUENCE [LARGE SCALE GENOMIC DNA]</scope>
</reference>
<dbReference type="EMBL" id="WVUK01000053">
    <property type="protein sequence ID" value="KAF7494564.1"/>
    <property type="molecule type" value="Genomic_DNA"/>
</dbReference>
<dbReference type="OrthoDB" id="8060624at2759"/>
<evidence type="ECO:0000256" key="2">
    <source>
        <dbReference type="ARBA" id="ARBA00023268"/>
    </source>
</evidence>
<dbReference type="Pfam" id="PF17919">
    <property type="entry name" value="RT_RNaseH_2"/>
    <property type="match status" value="1"/>
</dbReference>
<protein>
    <recommendedName>
        <fullName evidence="1">RNA-directed DNA polymerase</fullName>
        <ecNumber evidence="1">2.7.7.49</ecNumber>
    </recommendedName>
</protein>
<dbReference type="InterPro" id="IPR041577">
    <property type="entry name" value="RT_RNaseH_2"/>
</dbReference>
<dbReference type="CDD" id="cd01647">
    <property type="entry name" value="RT_LTR"/>
    <property type="match status" value="1"/>
</dbReference>
<feature type="domain" description="Reverse transcriptase" evidence="3">
    <location>
        <begin position="459"/>
        <end position="610"/>
    </location>
</feature>
<evidence type="ECO:0000313" key="5">
    <source>
        <dbReference type="EMBL" id="KAF7494564.1"/>
    </source>
</evidence>
<dbReference type="PANTHER" id="PTHR37984">
    <property type="entry name" value="PROTEIN CBG26694"/>
    <property type="match status" value="1"/>
</dbReference>
<reference evidence="5" key="2">
    <citation type="submission" date="2020-01" db="EMBL/GenBank/DDBJ databases">
        <authorList>
            <person name="Korhonen P.K.K."/>
            <person name="Guangxu M.G."/>
            <person name="Wang T.W."/>
            <person name="Stroehlein A.J.S."/>
            <person name="Young N.D."/>
            <person name="Ang C.-S.A."/>
            <person name="Fernando D.W.F."/>
            <person name="Lu H.L."/>
            <person name="Taylor S.T."/>
            <person name="Ehtesham M.E.M."/>
            <person name="Najaraj S.H.N."/>
            <person name="Harsha G.H.G."/>
            <person name="Madugundu A.M."/>
            <person name="Renuse S.R."/>
            <person name="Holt D.H."/>
            <person name="Pandey A.P."/>
            <person name="Papenfuss A.P."/>
            <person name="Gasser R.B.G."/>
            <person name="Fischer K.F."/>
        </authorList>
    </citation>
    <scope>NUCLEOTIDE SEQUENCE</scope>
    <source>
        <strain evidence="5">SSS_KF_BRIS2020</strain>
    </source>
</reference>
<gene>
    <name evidence="5" type="ORF">SSS_1895</name>
</gene>
<accession>A0A834VGR7</accession>
<proteinExistence type="predicted"/>
<dbReference type="FunFam" id="3.30.70.270:FF:000020">
    <property type="entry name" value="Transposon Tf2-6 polyprotein-like Protein"/>
    <property type="match status" value="1"/>
</dbReference>
<evidence type="ECO:0000259" key="4">
    <source>
        <dbReference type="Pfam" id="PF17919"/>
    </source>
</evidence>